<dbReference type="InterPro" id="IPR043502">
    <property type="entry name" value="DNA/RNA_pol_sf"/>
</dbReference>
<reference evidence="1 2" key="1">
    <citation type="submission" date="2018-11" db="EMBL/GenBank/DDBJ databases">
        <authorList>
            <consortium name="Pathogen Informatics"/>
        </authorList>
    </citation>
    <scope>NUCLEOTIDE SEQUENCE [LARGE SCALE GENOMIC DNA]</scope>
</reference>
<dbReference type="Gene3D" id="3.30.70.270">
    <property type="match status" value="1"/>
</dbReference>
<dbReference type="InterPro" id="IPR043128">
    <property type="entry name" value="Rev_trsase/Diguanyl_cyclase"/>
</dbReference>
<gene>
    <name evidence="1" type="ORF">CGOC_LOCUS2938</name>
</gene>
<dbReference type="PANTHER" id="PTHR37984">
    <property type="entry name" value="PROTEIN CBG26694"/>
    <property type="match status" value="1"/>
</dbReference>
<dbReference type="Proteomes" id="UP000271889">
    <property type="component" value="Unassembled WGS sequence"/>
</dbReference>
<dbReference type="PANTHER" id="PTHR37984:SF5">
    <property type="entry name" value="PROTEIN NYNRIN-LIKE"/>
    <property type="match status" value="1"/>
</dbReference>
<name>A0A3P6SG60_CYLGO</name>
<dbReference type="OrthoDB" id="5843452at2759"/>
<protein>
    <recommendedName>
        <fullName evidence="3">Reverse transcriptase domain-containing protein</fullName>
    </recommendedName>
</protein>
<keyword evidence="2" id="KW-1185">Reference proteome</keyword>
<organism evidence="1 2">
    <name type="scientific">Cylicostephanus goldi</name>
    <name type="common">Nematode worm</name>
    <dbReference type="NCBI Taxonomy" id="71465"/>
    <lineage>
        <taxon>Eukaryota</taxon>
        <taxon>Metazoa</taxon>
        <taxon>Ecdysozoa</taxon>
        <taxon>Nematoda</taxon>
        <taxon>Chromadorea</taxon>
        <taxon>Rhabditida</taxon>
        <taxon>Rhabditina</taxon>
        <taxon>Rhabditomorpha</taxon>
        <taxon>Strongyloidea</taxon>
        <taxon>Strongylidae</taxon>
        <taxon>Cylicostephanus</taxon>
    </lineage>
</organism>
<dbReference type="SUPFAM" id="SSF56672">
    <property type="entry name" value="DNA/RNA polymerases"/>
    <property type="match status" value="1"/>
</dbReference>
<dbReference type="EMBL" id="UYRV01007017">
    <property type="protein sequence ID" value="VDK54224.1"/>
    <property type="molecule type" value="Genomic_DNA"/>
</dbReference>
<sequence length="179" mass="20090">MLKKDSTLVSVLKRNVPFAVELSSRRVGPSVATGVLSPFEYSQCAAPIVPDKKKNGTLRICADFSTCIEAEPTPAAYCRGHLHQAMEEPFSRISTFMLLTCNEAVAYLDDGARRNREEHDANVFKLIQRLQDCGMRVRREKCYFAEPSIVFYGFIVDAEGRRPTLRGLPPSPICHRPDI</sequence>
<evidence type="ECO:0000313" key="2">
    <source>
        <dbReference type="Proteomes" id="UP000271889"/>
    </source>
</evidence>
<accession>A0A3P6SG60</accession>
<dbReference type="InterPro" id="IPR050951">
    <property type="entry name" value="Retrovirus_Pol_polyprotein"/>
</dbReference>
<evidence type="ECO:0000313" key="1">
    <source>
        <dbReference type="EMBL" id="VDK54224.1"/>
    </source>
</evidence>
<proteinExistence type="predicted"/>
<evidence type="ECO:0008006" key="3">
    <source>
        <dbReference type="Google" id="ProtNLM"/>
    </source>
</evidence>
<dbReference type="AlphaFoldDB" id="A0A3P6SG60"/>